<dbReference type="InterPro" id="IPR009100">
    <property type="entry name" value="AcylCoA_DH/oxidase_NM_dom_sf"/>
</dbReference>
<dbReference type="InterPro" id="IPR046373">
    <property type="entry name" value="Acyl-CoA_Oxase/DH_mid-dom_sf"/>
</dbReference>
<evidence type="ECO:0000256" key="10">
    <source>
        <dbReference type="RuleBase" id="RU362125"/>
    </source>
</evidence>
<keyword evidence="4 10" id="KW-0285">Flavoprotein</keyword>
<comment type="cofactor">
    <cofactor evidence="1 10">
        <name>FAD</name>
        <dbReference type="ChEBI" id="CHEBI:57692"/>
    </cofactor>
</comment>
<dbReference type="PANTHER" id="PTHR48083:SF20">
    <property type="entry name" value="LONG-CHAIN SPECIFIC ACYL-COA DEHYDROGENASE, MITOCHONDRIAL"/>
    <property type="match status" value="1"/>
</dbReference>
<dbReference type="OrthoDB" id="9802447at2"/>
<dbReference type="RefSeq" id="WP_060670182.1">
    <property type="nucleotide sequence ID" value="NZ_JBCNGU010000008.1"/>
</dbReference>
<evidence type="ECO:0000256" key="5">
    <source>
        <dbReference type="ARBA" id="ARBA00022827"/>
    </source>
</evidence>
<evidence type="ECO:0000256" key="9">
    <source>
        <dbReference type="ARBA" id="ARBA00042660"/>
    </source>
</evidence>
<dbReference type="eggNOG" id="COG1960">
    <property type="taxonomic scope" value="Bacteria"/>
</dbReference>
<dbReference type="GO" id="GO:0003995">
    <property type="term" value="F:acyl-CoA dehydrogenase activity"/>
    <property type="evidence" value="ECO:0007669"/>
    <property type="project" value="InterPro"/>
</dbReference>
<organism evidence="14 15">
    <name type="scientific">Rossellomorea vietnamensis</name>
    <dbReference type="NCBI Taxonomy" id="218284"/>
    <lineage>
        <taxon>Bacteria</taxon>
        <taxon>Bacillati</taxon>
        <taxon>Bacillota</taxon>
        <taxon>Bacilli</taxon>
        <taxon>Bacillales</taxon>
        <taxon>Bacillaceae</taxon>
        <taxon>Rossellomorea</taxon>
    </lineage>
</organism>
<evidence type="ECO:0000256" key="6">
    <source>
        <dbReference type="ARBA" id="ARBA00023002"/>
    </source>
</evidence>
<dbReference type="FunFam" id="1.20.140.10:FF:000001">
    <property type="entry name" value="Acyl-CoA dehydrogenase"/>
    <property type="match status" value="1"/>
</dbReference>
<dbReference type="Pfam" id="PF00441">
    <property type="entry name" value="Acyl-CoA_dh_1"/>
    <property type="match status" value="1"/>
</dbReference>
<accession>A0A0P6WTX6</accession>
<feature type="domain" description="Acyl-CoA oxidase/dehydrogenase middle" evidence="12">
    <location>
        <begin position="122"/>
        <end position="219"/>
    </location>
</feature>
<dbReference type="InterPro" id="IPR036250">
    <property type="entry name" value="AcylCo_DH-like_C"/>
</dbReference>
<evidence type="ECO:0000256" key="4">
    <source>
        <dbReference type="ARBA" id="ARBA00022630"/>
    </source>
</evidence>
<dbReference type="PANTHER" id="PTHR48083">
    <property type="entry name" value="MEDIUM-CHAIN SPECIFIC ACYL-COA DEHYDROGENASE, MITOCHONDRIAL-RELATED"/>
    <property type="match status" value="1"/>
</dbReference>
<evidence type="ECO:0000256" key="3">
    <source>
        <dbReference type="ARBA" id="ARBA00009347"/>
    </source>
</evidence>
<feature type="domain" description="Acyl-CoA dehydrogenase/oxidase N-terminal" evidence="13">
    <location>
        <begin position="7"/>
        <end position="118"/>
    </location>
</feature>
<evidence type="ECO:0000259" key="12">
    <source>
        <dbReference type="Pfam" id="PF02770"/>
    </source>
</evidence>
<dbReference type="InterPro" id="IPR050741">
    <property type="entry name" value="Acyl-CoA_dehydrogenase"/>
</dbReference>
<dbReference type="GO" id="GO:0033539">
    <property type="term" value="P:fatty acid beta-oxidation using acyl-CoA dehydrogenase"/>
    <property type="evidence" value="ECO:0007669"/>
    <property type="project" value="TreeGrafter"/>
</dbReference>
<dbReference type="FunFam" id="1.10.540.10:FF:000009">
    <property type="entry name" value="Probable acyl-CoA dehydrogenase"/>
    <property type="match status" value="1"/>
</dbReference>
<evidence type="ECO:0000313" key="15">
    <source>
        <dbReference type="Proteomes" id="UP000050398"/>
    </source>
</evidence>
<keyword evidence="6 10" id="KW-0560">Oxidoreductase</keyword>
<comment type="pathway">
    <text evidence="2">Siderophore biosynthesis; mycobactin biosynthesis.</text>
</comment>
<name>A0A0P6WTX6_9BACI</name>
<dbReference type="InterPro" id="IPR006089">
    <property type="entry name" value="Acyl-CoA_DH_CS"/>
</dbReference>
<comment type="function">
    <text evidence="7">Catalyzes the dehydrogenation at the alpha-beta position of ACP-bound acyl chains. This results in the introduction of a double bond in the lipidic chain, which is further transferred to the epsilon-amino group of lysine residue in the mycobactin core by MbtK.</text>
</comment>
<dbReference type="InterPro" id="IPR013786">
    <property type="entry name" value="AcylCoA_DH/ox_N"/>
</dbReference>
<proteinExistence type="inferred from homology"/>
<dbReference type="Gene3D" id="1.10.540.10">
    <property type="entry name" value="Acyl-CoA dehydrogenase/oxidase, N-terminal domain"/>
    <property type="match status" value="1"/>
</dbReference>
<dbReference type="FunFam" id="2.40.110.10:FF:000002">
    <property type="entry name" value="Acyl-CoA dehydrogenase fadE12"/>
    <property type="match status" value="1"/>
</dbReference>
<evidence type="ECO:0000259" key="13">
    <source>
        <dbReference type="Pfam" id="PF02771"/>
    </source>
</evidence>
<dbReference type="Pfam" id="PF02771">
    <property type="entry name" value="Acyl-CoA_dh_N"/>
    <property type="match status" value="1"/>
</dbReference>
<dbReference type="Proteomes" id="UP000050398">
    <property type="component" value="Unassembled WGS sequence"/>
</dbReference>
<comment type="caution">
    <text evidence="14">The sequence shown here is derived from an EMBL/GenBank/DDBJ whole genome shotgun (WGS) entry which is preliminary data.</text>
</comment>
<dbReference type="SUPFAM" id="SSF47203">
    <property type="entry name" value="Acyl-CoA dehydrogenase C-terminal domain-like"/>
    <property type="match status" value="1"/>
</dbReference>
<evidence type="ECO:0000259" key="11">
    <source>
        <dbReference type="Pfam" id="PF00441"/>
    </source>
</evidence>
<dbReference type="InterPro" id="IPR006091">
    <property type="entry name" value="Acyl-CoA_Oxase/DH_mid-dom"/>
</dbReference>
<dbReference type="Gene3D" id="2.40.110.10">
    <property type="entry name" value="Butyryl-CoA Dehydrogenase, subunit A, domain 2"/>
    <property type="match status" value="1"/>
</dbReference>
<evidence type="ECO:0000256" key="8">
    <source>
        <dbReference type="ARBA" id="ARBA00040394"/>
    </source>
</evidence>
<sequence length="381" mass="42913">MKHPYLTEDHSIFRLALRKFLQKEAYPFYEEWEHNRMVPRSFWEKMGKQGFLCPDIEEEYGGSGVDWGFSVIINEELERVGSGLIGISLHNDIVVPYISEYGTDEQKKKWLPLCASGKMITAIAMTEPGTGSDLAAIKTTALPDGDHYIVNGQKTFITNGIHGDLVIVAVKTDPHCNPPHKGVSLLAIERDTPGFSRGRKLDKIGLHCQDTAELIFEDCRVPNENLIGEEGKGFRYLMNKLQQERLIVAIAAQTASEEMFSLTRDYVKSRQAFGRTVSQFQNTQFKMAEMATDIEMGRAFLDGLIAEHMHGVDVVTKVSMAKYKLTEMARQIATDCMQLHGGYGYMEEYPIARRYRDIPVASIYAGTNEIMKVIIAKNLGL</sequence>
<reference evidence="14 15" key="1">
    <citation type="submission" date="2015-08" db="EMBL/GenBank/DDBJ databases">
        <title>Draft Genome Sequence of Bacillus vietnamensis UCD-SED5.</title>
        <authorList>
            <person name="Lee R.D."/>
            <person name="Jospin G."/>
            <person name="Lang J.M."/>
            <person name="Coil D.A."/>
            <person name="Eisen J.A."/>
        </authorList>
    </citation>
    <scope>NUCLEOTIDE SEQUENCE [LARGE SCALE GENOMIC DNA]</scope>
    <source>
        <strain evidence="14 15">UCD-SED5</strain>
    </source>
</reference>
<dbReference type="PATRIC" id="fig|218284.4.peg.364"/>
<dbReference type="AlphaFoldDB" id="A0A0P6WTX6"/>
<dbReference type="GO" id="GO:0005737">
    <property type="term" value="C:cytoplasm"/>
    <property type="evidence" value="ECO:0007669"/>
    <property type="project" value="TreeGrafter"/>
</dbReference>
<feature type="domain" description="Acyl-CoA dehydrogenase/oxidase C-terminal" evidence="11">
    <location>
        <begin position="231"/>
        <end position="379"/>
    </location>
</feature>
<dbReference type="InterPro" id="IPR009075">
    <property type="entry name" value="AcylCo_DH/oxidase_C"/>
</dbReference>
<evidence type="ECO:0000256" key="2">
    <source>
        <dbReference type="ARBA" id="ARBA00005102"/>
    </source>
</evidence>
<keyword evidence="5 10" id="KW-0274">FAD</keyword>
<evidence type="ECO:0000256" key="1">
    <source>
        <dbReference type="ARBA" id="ARBA00001974"/>
    </source>
</evidence>
<evidence type="ECO:0000313" key="14">
    <source>
        <dbReference type="EMBL" id="KPL61377.1"/>
    </source>
</evidence>
<gene>
    <name evidence="14" type="ORF">AM506_01735</name>
</gene>
<protein>
    <recommendedName>
        <fullName evidence="8">Acyl-[acyl-carrier-protein] dehydrogenase MbtN</fullName>
    </recommendedName>
    <alternativeName>
        <fullName evidence="9">Mycobactin synthase protein N</fullName>
    </alternativeName>
</protein>
<dbReference type="Gene3D" id="1.20.140.10">
    <property type="entry name" value="Butyryl-CoA Dehydrogenase, subunit A, domain 3"/>
    <property type="match status" value="1"/>
</dbReference>
<dbReference type="Pfam" id="PF02770">
    <property type="entry name" value="Acyl-CoA_dh_M"/>
    <property type="match status" value="1"/>
</dbReference>
<dbReference type="PROSITE" id="PS00073">
    <property type="entry name" value="ACYL_COA_DH_2"/>
    <property type="match status" value="1"/>
</dbReference>
<comment type="similarity">
    <text evidence="3 10">Belongs to the acyl-CoA dehydrogenase family.</text>
</comment>
<evidence type="ECO:0000256" key="7">
    <source>
        <dbReference type="ARBA" id="ARBA00037085"/>
    </source>
</evidence>
<dbReference type="InterPro" id="IPR037069">
    <property type="entry name" value="AcylCoA_DH/ox_N_sf"/>
</dbReference>
<dbReference type="SUPFAM" id="SSF56645">
    <property type="entry name" value="Acyl-CoA dehydrogenase NM domain-like"/>
    <property type="match status" value="1"/>
</dbReference>
<dbReference type="GO" id="GO:0050660">
    <property type="term" value="F:flavin adenine dinucleotide binding"/>
    <property type="evidence" value="ECO:0007669"/>
    <property type="project" value="InterPro"/>
</dbReference>
<dbReference type="EMBL" id="LIXZ01000001">
    <property type="protein sequence ID" value="KPL61377.1"/>
    <property type="molecule type" value="Genomic_DNA"/>
</dbReference>